<accession>A0ABS3GZL2</accession>
<dbReference type="EMBL" id="JAFLWD010000017">
    <property type="protein sequence ID" value="MBO0440285.1"/>
    <property type="molecule type" value="Genomic_DNA"/>
</dbReference>
<keyword evidence="2" id="KW-1185">Reference proteome</keyword>
<gene>
    <name evidence="1" type="ORF">JZO69_07935</name>
</gene>
<organism evidence="1 2">
    <name type="scientific">Candidatus Enterococcus ikei</name>
    <dbReference type="NCBI Taxonomy" id="2815326"/>
    <lineage>
        <taxon>Bacteria</taxon>
        <taxon>Bacillati</taxon>
        <taxon>Bacillota</taxon>
        <taxon>Bacilli</taxon>
        <taxon>Lactobacillales</taxon>
        <taxon>Enterococcaceae</taxon>
        <taxon>Enterococcus</taxon>
    </lineage>
</organism>
<reference evidence="1 2" key="1">
    <citation type="submission" date="2021-03" db="EMBL/GenBank/DDBJ databases">
        <title>Enterococcal diversity collection.</title>
        <authorList>
            <person name="Gilmore M.S."/>
            <person name="Schwartzman J."/>
            <person name="Van Tyne D."/>
            <person name="Martin M."/>
            <person name="Earl A.M."/>
            <person name="Manson A.L."/>
            <person name="Straub T."/>
            <person name="Salamzade R."/>
            <person name="Saavedra J."/>
            <person name="Lebreton F."/>
            <person name="Prichula J."/>
            <person name="Schaufler K."/>
            <person name="Gaca A."/>
            <person name="Sgardioli B."/>
            <person name="Wagenaar J."/>
            <person name="Strong T."/>
        </authorList>
    </citation>
    <scope>NUCLEOTIDE SEQUENCE [LARGE SCALE GENOMIC DNA]</scope>
    <source>
        <strain evidence="1 2">DIV0869a</strain>
    </source>
</reference>
<dbReference type="Proteomes" id="UP000664632">
    <property type="component" value="Unassembled WGS sequence"/>
</dbReference>
<dbReference type="RefSeq" id="WP_207112348.1">
    <property type="nucleotide sequence ID" value="NZ_JAFLWD010000017.1"/>
</dbReference>
<sequence>MNYPKLINLLTTLFTVFVNDSDGVIWKKLEDLDENNSSPLILKIKEEIAQENEMEKYENFNWIVNE</sequence>
<evidence type="ECO:0000313" key="1">
    <source>
        <dbReference type="EMBL" id="MBO0440285.1"/>
    </source>
</evidence>
<evidence type="ECO:0000313" key="2">
    <source>
        <dbReference type="Proteomes" id="UP000664632"/>
    </source>
</evidence>
<comment type="caution">
    <text evidence="1">The sequence shown here is derived from an EMBL/GenBank/DDBJ whole genome shotgun (WGS) entry which is preliminary data.</text>
</comment>
<proteinExistence type="predicted"/>
<name>A0ABS3GZL2_9ENTE</name>
<protein>
    <submittedName>
        <fullName evidence="1">Uncharacterized protein</fullName>
    </submittedName>
</protein>